<sequence>MQFGFGYREYINGKHQITIIEHFPKAEYDKHIKNIEFMRYYVRLKQIFTLAESNSNSFLQYMASVKKGNAKSNDESAVLEGNRLLINYLTSAGMFIDYGEKELGKALGKKYRIDFQKETSRLYDSIISYRFMDLMRNYAVHYGFPLHTYVRSLKAPSGLFSTKNALLQFKKWKHVRSDIERMPDNIRLEPHVEFMQMCIKHLFEKCIYDFSAKLVEVIEYTDTLVKKAEKKPPVFIKFESEEKYRVGEFTAMPVDIGIIQEALTDLRNHPSITITDKENRRPETQLEFYFNDELIMSGSVSDFKRIVTNQDSTEDVDPILSLGDRFALDDFPKMGQSTKVRVIKMQSNMKQSNGFPDTIKYYLEKYPQENTPST</sequence>
<keyword evidence="2" id="KW-1185">Reference proteome</keyword>
<proteinExistence type="predicted"/>
<dbReference type="Proteomes" id="UP000830326">
    <property type="component" value="Chromosome"/>
</dbReference>
<evidence type="ECO:0000313" key="1">
    <source>
        <dbReference type="EMBL" id="UOR13633.1"/>
    </source>
</evidence>
<accession>A0ABY4HGX4</accession>
<protein>
    <submittedName>
        <fullName evidence="1">Uncharacterized protein</fullName>
    </submittedName>
</protein>
<gene>
    <name evidence="1" type="ORF">MUO15_09390</name>
</gene>
<evidence type="ECO:0000313" key="2">
    <source>
        <dbReference type="Proteomes" id="UP000830326"/>
    </source>
</evidence>
<dbReference type="RefSeq" id="WP_245035327.1">
    <property type="nucleotide sequence ID" value="NZ_CP095075.1"/>
</dbReference>
<organism evidence="1 2">
    <name type="scientific">Halobacillus amylolyticus</name>
    <dbReference type="NCBI Taxonomy" id="2932259"/>
    <lineage>
        <taxon>Bacteria</taxon>
        <taxon>Bacillati</taxon>
        <taxon>Bacillota</taxon>
        <taxon>Bacilli</taxon>
        <taxon>Bacillales</taxon>
        <taxon>Bacillaceae</taxon>
        <taxon>Halobacillus</taxon>
    </lineage>
</organism>
<dbReference type="EMBL" id="CP095075">
    <property type="protein sequence ID" value="UOR13633.1"/>
    <property type="molecule type" value="Genomic_DNA"/>
</dbReference>
<name>A0ABY4HGX4_9BACI</name>
<reference evidence="1" key="1">
    <citation type="submission" date="2022-04" db="EMBL/GenBank/DDBJ databases">
        <title>Halobacillus sp. isolated from saltern.</title>
        <authorList>
            <person name="Won M."/>
            <person name="Lee C.-M."/>
            <person name="Woen H.-Y."/>
            <person name="Kwon S.-W."/>
        </authorList>
    </citation>
    <scope>NUCLEOTIDE SEQUENCE</scope>
    <source>
        <strain evidence="1">SSHM10-5</strain>
    </source>
</reference>